<name>A0ABQ0MR97_9GAMM</name>
<accession>A0ABQ0MR97</accession>
<dbReference type="PANTHER" id="PTHR28008">
    <property type="entry name" value="DOMAIN PROTEIN, PUTATIVE (AFU_ORTHOLOGUE AFUA_3G10980)-RELATED"/>
    <property type="match status" value="1"/>
</dbReference>
<dbReference type="RefSeq" id="WP_057179948.1">
    <property type="nucleotide sequence ID" value="NZ_BDQM01000002.1"/>
</dbReference>
<gene>
    <name evidence="2" type="ORF">MTCD1_00483</name>
</gene>
<keyword evidence="3" id="KW-1185">Reference proteome</keyword>
<reference evidence="2 3" key="1">
    <citation type="submission" date="2017-06" db="EMBL/GenBank/DDBJ databases">
        <title>Whole Genome Sequences of Colwellia marinimaniae MTCD1.</title>
        <authorList>
            <person name="Kusumoto H."/>
            <person name="Inoue M."/>
            <person name="Tanikawa K."/>
            <person name="Maeji H."/>
            <person name="Cameron J.H."/>
            <person name="Bartlett D.H."/>
        </authorList>
    </citation>
    <scope>NUCLEOTIDE SEQUENCE [LARGE SCALE GENOMIC DNA]</scope>
    <source>
        <strain evidence="2 3">MTCD1</strain>
    </source>
</reference>
<feature type="transmembrane region" description="Helical" evidence="1">
    <location>
        <begin position="7"/>
        <end position="24"/>
    </location>
</feature>
<dbReference type="Proteomes" id="UP000197068">
    <property type="component" value="Unassembled WGS sequence"/>
</dbReference>
<keyword evidence="1" id="KW-0812">Transmembrane</keyword>
<evidence type="ECO:0000256" key="1">
    <source>
        <dbReference type="SAM" id="Phobius"/>
    </source>
</evidence>
<evidence type="ECO:0000313" key="3">
    <source>
        <dbReference type="Proteomes" id="UP000197068"/>
    </source>
</evidence>
<keyword evidence="1" id="KW-0472">Membrane</keyword>
<feature type="transmembrane region" description="Helical" evidence="1">
    <location>
        <begin position="96"/>
        <end position="116"/>
    </location>
</feature>
<comment type="caution">
    <text evidence="2">The sequence shown here is derived from an EMBL/GenBank/DDBJ whole genome shotgun (WGS) entry which is preliminary data.</text>
</comment>
<dbReference type="NCBIfam" id="NF037970">
    <property type="entry name" value="vanZ_1"/>
    <property type="match status" value="1"/>
</dbReference>
<evidence type="ECO:0000313" key="2">
    <source>
        <dbReference type="EMBL" id="GAW94885.1"/>
    </source>
</evidence>
<organism evidence="2 3">
    <name type="scientific">Colwellia marinimaniae</name>
    <dbReference type="NCBI Taxonomy" id="1513592"/>
    <lineage>
        <taxon>Bacteria</taxon>
        <taxon>Pseudomonadati</taxon>
        <taxon>Pseudomonadota</taxon>
        <taxon>Gammaproteobacteria</taxon>
        <taxon>Alteromonadales</taxon>
        <taxon>Colwelliaceae</taxon>
        <taxon>Colwellia</taxon>
    </lineage>
</organism>
<keyword evidence="1" id="KW-1133">Transmembrane helix</keyword>
<sequence>MKARQHTYFFIAVIIVTILLLFAHEFSPDTLRKRIFQFPAIDTMGHLISFFILTWVSHSVIKLSLRLCVPLLMFYGALTEIGQSFLGYRSGEFGDFIADVIGISLFVLATWLYLIFFQKKVTKQR</sequence>
<proteinExistence type="predicted"/>
<dbReference type="PANTHER" id="PTHR28008:SF1">
    <property type="entry name" value="DOMAIN PROTEIN, PUTATIVE (AFU_ORTHOLOGUE AFUA_3G10980)-RELATED"/>
    <property type="match status" value="1"/>
</dbReference>
<dbReference type="EMBL" id="BDQM01000002">
    <property type="protein sequence ID" value="GAW94885.1"/>
    <property type="molecule type" value="Genomic_DNA"/>
</dbReference>
<feature type="transmembrane region" description="Helical" evidence="1">
    <location>
        <begin position="63"/>
        <end position="84"/>
    </location>
</feature>
<feature type="transmembrane region" description="Helical" evidence="1">
    <location>
        <begin position="36"/>
        <end position="56"/>
    </location>
</feature>
<protein>
    <submittedName>
        <fullName evidence="2">Teicoplanin resistance protein VanZ</fullName>
    </submittedName>
</protein>